<gene>
    <name evidence="3" type="ORF">FYZ43_11015</name>
</gene>
<evidence type="ECO:0000313" key="4">
    <source>
        <dbReference type="Proteomes" id="UP001209486"/>
    </source>
</evidence>
<dbReference type="Gene3D" id="3.30.1490.20">
    <property type="entry name" value="ATP-grasp fold, A domain"/>
    <property type="match status" value="1"/>
</dbReference>
<evidence type="ECO:0000259" key="2">
    <source>
        <dbReference type="PROSITE" id="PS50975"/>
    </source>
</evidence>
<organism evidence="3 4">
    <name type="scientific">Mobiluncus mulieris</name>
    <dbReference type="NCBI Taxonomy" id="2052"/>
    <lineage>
        <taxon>Bacteria</taxon>
        <taxon>Bacillati</taxon>
        <taxon>Actinomycetota</taxon>
        <taxon>Actinomycetes</taxon>
        <taxon>Actinomycetales</taxon>
        <taxon>Actinomycetaceae</taxon>
        <taxon>Mobiluncus</taxon>
    </lineage>
</organism>
<dbReference type="EMBL" id="VSZY01000032">
    <property type="protein sequence ID" value="MCU9969890.1"/>
    <property type="molecule type" value="Genomic_DNA"/>
</dbReference>
<dbReference type="Gene3D" id="3.40.50.20">
    <property type="match status" value="1"/>
</dbReference>
<accession>A0ABD4TYC9</accession>
<feature type="domain" description="ATP-grasp" evidence="2">
    <location>
        <begin position="141"/>
        <end position="346"/>
    </location>
</feature>
<protein>
    <recommendedName>
        <fullName evidence="2">ATP-grasp domain-containing protein</fullName>
    </recommendedName>
</protein>
<name>A0ABD4TYC9_9ACTO</name>
<dbReference type="Gene3D" id="3.30.470.20">
    <property type="entry name" value="ATP-grasp fold, B domain"/>
    <property type="match status" value="1"/>
</dbReference>
<dbReference type="PANTHER" id="PTHR21621:SF4">
    <property type="entry name" value="GLUTATHIONE SYNTHETASE"/>
    <property type="match status" value="1"/>
</dbReference>
<dbReference type="InterPro" id="IPR004218">
    <property type="entry name" value="GSHS_ATP-bd"/>
</dbReference>
<dbReference type="PROSITE" id="PS50975">
    <property type="entry name" value="ATP_GRASP"/>
    <property type="match status" value="1"/>
</dbReference>
<reference evidence="3 4" key="1">
    <citation type="submission" date="2019-08" db="EMBL/GenBank/DDBJ databases">
        <title>Comparison of rpoB and gyrB Sequences from Mobiluncus Species and Development of a Multiplex PCR Method for Clinical Detection of Mobiluncus curtisii and Mobiluncus mulieris.</title>
        <authorList>
            <person name="Yang L."/>
            <person name="Shen Y."/>
            <person name="Xu G."/>
            <person name="Shu L.-B."/>
            <person name="Hu J."/>
            <person name="Zhang R."/>
            <person name="Wang Y."/>
            <person name="Zhou H.-W."/>
            <person name="Zhang X."/>
        </authorList>
    </citation>
    <scope>NUCLEOTIDE SEQUENCE [LARGE SCALE GENOMIC DNA]</scope>
    <source>
        <strain evidence="3 4">M26</strain>
    </source>
</reference>
<keyword evidence="1" id="KW-0067">ATP-binding</keyword>
<dbReference type="GO" id="GO:0005524">
    <property type="term" value="F:ATP binding"/>
    <property type="evidence" value="ECO:0007669"/>
    <property type="project" value="UniProtKB-UniRule"/>
</dbReference>
<dbReference type="InterPro" id="IPR013815">
    <property type="entry name" value="ATP_grasp_subdomain_1"/>
</dbReference>
<dbReference type="PANTHER" id="PTHR21621">
    <property type="entry name" value="RIBOSOMAL PROTEIN S6 MODIFICATION PROTEIN"/>
    <property type="match status" value="1"/>
</dbReference>
<evidence type="ECO:0000313" key="3">
    <source>
        <dbReference type="EMBL" id="MCU9969890.1"/>
    </source>
</evidence>
<dbReference type="Pfam" id="PF02955">
    <property type="entry name" value="GSH-S_ATP"/>
    <property type="match status" value="1"/>
</dbReference>
<comment type="caution">
    <text evidence="3">The sequence shown here is derived from an EMBL/GenBank/DDBJ whole genome shotgun (WGS) entry which is preliminary data.</text>
</comment>
<dbReference type="SUPFAM" id="SSF56059">
    <property type="entry name" value="Glutathione synthetase ATP-binding domain-like"/>
    <property type="match status" value="1"/>
</dbReference>
<dbReference type="Proteomes" id="UP001209486">
    <property type="component" value="Unassembled WGS sequence"/>
</dbReference>
<dbReference type="InterPro" id="IPR011761">
    <property type="entry name" value="ATP-grasp"/>
</dbReference>
<sequence length="354" mass="38553">MQRAHLVFSGSPRVHLIRIRQKGEEMRVLVLVLQDTEFRPTNNFFIPNSLHQLGIDVTLGDPNSLQIVNGVITTNTCEFMEGNVGSPHPEMNKPASCENFDLVWFLDYPHPNRLVDYFRILWVLNRRVPFVNDPASVFLLNNKIGPLGLESARFFASSSVLSDPQWIQDIREASPDQSFVLKPPDKGCGADVFTLTPGDPNANALIQSSLGNPAQLEEMFGSAVIGQSGNFVVLQEFLPRLRESENRVLLAGGQIVGGYRKISAEGDFRGNYLVGASTAPLDISSSAELISVSVATELLSYGIHFVGIDVSGDHLIEVNLVNPGGISGHLEANGVDIGVDVCQAVLTSCLGTQW</sequence>
<evidence type="ECO:0000256" key="1">
    <source>
        <dbReference type="PROSITE-ProRule" id="PRU00409"/>
    </source>
</evidence>
<proteinExistence type="predicted"/>
<dbReference type="AlphaFoldDB" id="A0ABD4TYC9"/>
<keyword evidence="1" id="KW-0547">Nucleotide-binding</keyword>